<dbReference type="InterPro" id="IPR008538">
    <property type="entry name" value="Uma2"/>
</dbReference>
<dbReference type="SUPFAM" id="SSF52980">
    <property type="entry name" value="Restriction endonuclease-like"/>
    <property type="match status" value="1"/>
</dbReference>
<dbReference type="PANTHER" id="PTHR35400">
    <property type="entry name" value="SLR1083 PROTEIN"/>
    <property type="match status" value="1"/>
</dbReference>
<keyword evidence="2" id="KW-0378">Hydrolase</keyword>
<dbReference type="GO" id="GO:0004519">
    <property type="term" value="F:endonuclease activity"/>
    <property type="evidence" value="ECO:0007669"/>
    <property type="project" value="UniProtKB-KW"/>
</dbReference>
<evidence type="ECO:0000313" key="2">
    <source>
        <dbReference type="EMBL" id="GAA2707634.1"/>
    </source>
</evidence>
<dbReference type="EMBL" id="BAAASL010000001">
    <property type="protein sequence ID" value="GAA2707634.1"/>
    <property type="molecule type" value="Genomic_DNA"/>
</dbReference>
<dbReference type="Gene3D" id="3.90.1570.10">
    <property type="entry name" value="tt1808, chain A"/>
    <property type="match status" value="1"/>
</dbReference>
<dbReference type="Proteomes" id="UP001500886">
    <property type="component" value="Unassembled WGS sequence"/>
</dbReference>
<evidence type="ECO:0000259" key="1">
    <source>
        <dbReference type="Pfam" id="PF05685"/>
    </source>
</evidence>
<keyword evidence="2" id="KW-0255">Endonuclease</keyword>
<accession>A0ABN3TKL9</accession>
<dbReference type="PANTHER" id="PTHR35400:SF3">
    <property type="entry name" value="SLL1072 PROTEIN"/>
    <property type="match status" value="1"/>
</dbReference>
<dbReference type="InterPro" id="IPR012296">
    <property type="entry name" value="Nuclease_put_TT1808"/>
</dbReference>
<reference evidence="2 3" key="1">
    <citation type="journal article" date="2019" name="Int. J. Syst. Evol. Microbiol.">
        <title>The Global Catalogue of Microorganisms (GCM) 10K type strain sequencing project: providing services to taxonomists for standard genome sequencing and annotation.</title>
        <authorList>
            <consortium name="The Broad Institute Genomics Platform"/>
            <consortium name="The Broad Institute Genome Sequencing Center for Infectious Disease"/>
            <person name="Wu L."/>
            <person name="Ma J."/>
        </authorList>
    </citation>
    <scope>NUCLEOTIDE SEQUENCE [LARGE SCALE GENOMIC DNA]</scope>
    <source>
        <strain evidence="2 3">JCM 4542</strain>
    </source>
</reference>
<protein>
    <submittedName>
        <fullName evidence="2">Uma2 family endonuclease</fullName>
    </submittedName>
</protein>
<dbReference type="CDD" id="cd06260">
    <property type="entry name" value="DUF820-like"/>
    <property type="match status" value="1"/>
</dbReference>
<sequence length="193" mass="22012">MDVEDLFPDWPRPPYEGFTAEDLFRVPGLPAHTQLIDGSFVYRSRQSAFHTTTNCLLQNGLFRAAPDSLKVVREMVVVLGRRQAPEPDIAVIKAEARDLHADRYEGRDVVLTLETVSPDSEERDRCRKPQLYAEAGIPFFWRVEPGPDWRPVVHTYELDPEARAYVPTGVHRGRLKTTVPFDVDIDLTGIDRL</sequence>
<dbReference type="Pfam" id="PF05685">
    <property type="entry name" value="Uma2"/>
    <property type="match status" value="1"/>
</dbReference>
<dbReference type="InterPro" id="IPR011335">
    <property type="entry name" value="Restrct_endonuc-II-like"/>
</dbReference>
<comment type="caution">
    <text evidence="2">The sequence shown here is derived from an EMBL/GenBank/DDBJ whole genome shotgun (WGS) entry which is preliminary data.</text>
</comment>
<name>A0ABN3TKL9_9ACTN</name>
<keyword evidence="2" id="KW-0540">Nuclease</keyword>
<keyword evidence="3" id="KW-1185">Reference proteome</keyword>
<dbReference type="RefSeq" id="WP_344432692.1">
    <property type="nucleotide sequence ID" value="NZ_BAAASL010000001.1"/>
</dbReference>
<feature type="domain" description="Putative restriction endonuclease" evidence="1">
    <location>
        <begin position="21"/>
        <end position="172"/>
    </location>
</feature>
<proteinExistence type="predicted"/>
<evidence type="ECO:0000313" key="3">
    <source>
        <dbReference type="Proteomes" id="UP001500886"/>
    </source>
</evidence>
<organism evidence="2 3">
    <name type="scientific">Streptomyces luteosporeus</name>
    <dbReference type="NCBI Taxonomy" id="173856"/>
    <lineage>
        <taxon>Bacteria</taxon>
        <taxon>Bacillati</taxon>
        <taxon>Actinomycetota</taxon>
        <taxon>Actinomycetes</taxon>
        <taxon>Kitasatosporales</taxon>
        <taxon>Streptomycetaceae</taxon>
        <taxon>Streptomyces</taxon>
    </lineage>
</organism>
<gene>
    <name evidence="2" type="ORF">GCM10010315_02540</name>
</gene>